<keyword evidence="2" id="KW-1185">Reference proteome</keyword>
<dbReference type="EMBL" id="NPHW01007355">
    <property type="protein sequence ID" value="OXV05232.1"/>
    <property type="molecule type" value="Genomic_DNA"/>
</dbReference>
<accession>A0A232LM60</accession>
<organism evidence="1 2">
    <name type="scientific">Elaphomyces granulatus</name>
    <dbReference type="NCBI Taxonomy" id="519963"/>
    <lineage>
        <taxon>Eukaryota</taxon>
        <taxon>Fungi</taxon>
        <taxon>Dikarya</taxon>
        <taxon>Ascomycota</taxon>
        <taxon>Pezizomycotina</taxon>
        <taxon>Eurotiomycetes</taxon>
        <taxon>Eurotiomycetidae</taxon>
        <taxon>Eurotiales</taxon>
        <taxon>Elaphomycetaceae</taxon>
        <taxon>Elaphomyces</taxon>
    </lineage>
</organism>
<dbReference type="Proteomes" id="UP000243515">
    <property type="component" value="Unassembled WGS sequence"/>
</dbReference>
<proteinExistence type="predicted"/>
<evidence type="ECO:0000313" key="1">
    <source>
        <dbReference type="EMBL" id="OXV05232.1"/>
    </source>
</evidence>
<protein>
    <submittedName>
        <fullName evidence="1">Uncharacterized protein</fullName>
    </submittedName>
</protein>
<gene>
    <name evidence="1" type="ORF">Egran_07000</name>
</gene>
<sequence length="24" mass="2527">MSKQLLEAIGFIHDAGMAHGATDI</sequence>
<feature type="non-terminal residue" evidence="1">
    <location>
        <position position="24"/>
    </location>
</feature>
<comment type="caution">
    <text evidence="1">The sequence shown here is derived from an EMBL/GenBank/DDBJ whole genome shotgun (WGS) entry which is preliminary data.</text>
</comment>
<dbReference type="AlphaFoldDB" id="A0A232LM60"/>
<evidence type="ECO:0000313" key="2">
    <source>
        <dbReference type="Proteomes" id="UP000243515"/>
    </source>
</evidence>
<reference evidence="1 2" key="1">
    <citation type="journal article" date="2015" name="Environ. Microbiol.">
        <title>Metagenome sequence of Elaphomyces granulatus from sporocarp tissue reveals Ascomycota ectomycorrhizal fingerprints of genome expansion and a Proteobacteria-rich microbiome.</title>
        <authorList>
            <person name="Quandt C.A."/>
            <person name="Kohler A."/>
            <person name="Hesse C.N."/>
            <person name="Sharpton T.J."/>
            <person name="Martin F."/>
            <person name="Spatafora J.W."/>
        </authorList>
    </citation>
    <scope>NUCLEOTIDE SEQUENCE [LARGE SCALE GENOMIC DNA]</scope>
    <source>
        <strain evidence="1 2">OSC145934</strain>
    </source>
</reference>
<name>A0A232LM60_9EURO</name>